<dbReference type="PANTHER" id="PTHR38791:SF12">
    <property type="entry name" value="TRANSCRIPTION FACTOR DOMAIN-CONTAINING PROTEIN-RELATED"/>
    <property type="match status" value="1"/>
</dbReference>
<dbReference type="InterPro" id="IPR001138">
    <property type="entry name" value="Zn2Cys6_DnaBD"/>
</dbReference>
<dbReference type="eggNOG" id="ENOG502S0C8">
    <property type="taxonomic scope" value="Eukaryota"/>
</dbReference>
<dbReference type="EMBL" id="DS027045">
    <property type="protein sequence ID" value="EAW14063.1"/>
    <property type="molecule type" value="Genomic_DNA"/>
</dbReference>
<dbReference type="HOGENOM" id="CLU_013866_6_2_1"/>
<proteinExistence type="predicted"/>
<dbReference type="GO" id="GO:0000981">
    <property type="term" value="F:DNA-binding transcription factor activity, RNA polymerase II-specific"/>
    <property type="evidence" value="ECO:0007669"/>
    <property type="project" value="InterPro"/>
</dbReference>
<dbReference type="InterPro" id="IPR021858">
    <property type="entry name" value="Fun_TF"/>
</dbReference>
<organism evidence="6 7">
    <name type="scientific">Aspergillus clavatus (strain ATCC 1007 / CBS 513.65 / DSM 816 / NCTC 3887 / NRRL 1 / QM 1276 / 107)</name>
    <dbReference type="NCBI Taxonomy" id="344612"/>
    <lineage>
        <taxon>Eukaryota</taxon>
        <taxon>Fungi</taxon>
        <taxon>Dikarya</taxon>
        <taxon>Ascomycota</taxon>
        <taxon>Pezizomycotina</taxon>
        <taxon>Eurotiomycetes</taxon>
        <taxon>Eurotiomycetidae</taxon>
        <taxon>Eurotiales</taxon>
        <taxon>Aspergillaceae</taxon>
        <taxon>Aspergillus</taxon>
        <taxon>Aspergillus subgen. Fumigati</taxon>
    </lineage>
</organism>
<gene>
    <name evidence="6" type="ORF">ACLA_070960</name>
</gene>
<dbReference type="RefSeq" id="XP_001275489.1">
    <property type="nucleotide sequence ID" value="XM_001275488.1"/>
</dbReference>
<evidence type="ECO:0000313" key="6">
    <source>
        <dbReference type="EMBL" id="EAW14063.1"/>
    </source>
</evidence>
<dbReference type="PROSITE" id="PS50048">
    <property type="entry name" value="ZN2_CY6_FUNGAL_2"/>
    <property type="match status" value="1"/>
</dbReference>
<dbReference type="Gene3D" id="4.10.240.10">
    <property type="entry name" value="Zn(2)-C6 fungal-type DNA-binding domain"/>
    <property type="match status" value="1"/>
</dbReference>
<accession>A1C6P2</accession>
<evidence type="ECO:0000256" key="4">
    <source>
        <dbReference type="ARBA" id="ARBA00023242"/>
    </source>
</evidence>
<dbReference type="GO" id="GO:0008270">
    <property type="term" value="F:zinc ion binding"/>
    <property type="evidence" value="ECO:0007669"/>
    <property type="project" value="InterPro"/>
</dbReference>
<dbReference type="InterPro" id="IPR036864">
    <property type="entry name" value="Zn2-C6_fun-type_DNA-bd_sf"/>
</dbReference>
<dbReference type="KEGG" id="act:ACLA_070960"/>
<keyword evidence="4" id="KW-0539">Nucleus</keyword>
<evidence type="ECO:0000313" key="7">
    <source>
        <dbReference type="Proteomes" id="UP000006701"/>
    </source>
</evidence>
<dbReference type="CDD" id="cd00067">
    <property type="entry name" value="GAL4"/>
    <property type="match status" value="1"/>
</dbReference>
<dbReference type="InterPro" id="IPR053175">
    <property type="entry name" value="DHMBA_Reg_Transcription_Factor"/>
</dbReference>
<dbReference type="OMA" id="WEERAIC"/>
<protein>
    <submittedName>
        <fullName evidence="6">C6 zinc finger domain protein</fullName>
    </submittedName>
</protein>
<feature type="domain" description="Zn(2)-C6 fungal-type" evidence="5">
    <location>
        <begin position="10"/>
        <end position="38"/>
    </location>
</feature>
<dbReference type="OrthoDB" id="4491390at2759"/>
<dbReference type="SUPFAM" id="SSF57701">
    <property type="entry name" value="Zn2/Cys6 DNA-binding domain"/>
    <property type="match status" value="1"/>
</dbReference>
<evidence type="ECO:0000259" key="5">
    <source>
        <dbReference type="PROSITE" id="PS50048"/>
    </source>
</evidence>
<keyword evidence="7" id="KW-1185">Reference proteome</keyword>
<dbReference type="AlphaFoldDB" id="A1C6P2"/>
<dbReference type="Pfam" id="PF11951">
    <property type="entry name" value="Fungal_trans_2"/>
    <property type="match status" value="1"/>
</dbReference>
<dbReference type="SMART" id="SM00066">
    <property type="entry name" value="GAL4"/>
    <property type="match status" value="1"/>
</dbReference>
<dbReference type="GO" id="GO:0003677">
    <property type="term" value="F:DNA binding"/>
    <property type="evidence" value="ECO:0007669"/>
    <property type="project" value="UniProtKB-KW"/>
</dbReference>
<sequence length="524" mass="58279">MVYGGRPSTGCYLCLKRKIRCDEASPECRNCIVYGQPCPGYRPDTIFRDETQKVQRLMKKKKPKSPPARDTSICAAEDKDQKPTLLLTRRIADATWEERSICYFFDQYTSSDDDGELRGPLGFLPALYALCRDIGEAGCSASASLRLAVDATALVTLSNEIQERSLLVKARHLYGMAIQRLRQALTSRAQAVRDETFAAVVLLSIFEDITGERNGLSSSHTVGLEVLMKLRGVNQFGHAQGRDLFNFAYAHTHTEFLVLGDKPRFKTDWISGLLDSSDPIHQLMLIASEVKEVFLESSSLQTSNEPGRVSRILSCIEHAKVVDMELAGWNQNLPEHWLPLIVYSQDHTSFMTYQQLTKAIIWNYYRAVRIVLQKVILGLHQAVASAVGDSGVDAELLQEEPKILGVIQEMITDVCRSIPFGFGYVDALGNAIPAPSEGKLPIRAFQGLSMVWPLWYILSCGLATPEQSHQVRTVLARVGSTLGIKMALILAKEGDAHDLTAVHNEGECTWLRDFTAVGLRQSFP</sequence>
<dbReference type="Proteomes" id="UP000006701">
    <property type="component" value="Unassembled WGS sequence"/>
</dbReference>
<evidence type="ECO:0000256" key="1">
    <source>
        <dbReference type="ARBA" id="ARBA00023015"/>
    </source>
</evidence>
<keyword evidence="3" id="KW-0804">Transcription</keyword>
<dbReference type="Pfam" id="PF00172">
    <property type="entry name" value="Zn_clus"/>
    <property type="match status" value="1"/>
</dbReference>
<evidence type="ECO:0000256" key="3">
    <source>
        <dbReference type="ARBA" id="ARBA00023163"/>
    </source>
</evidence>
<keyword evidence="2" id="KW-0238">DNA-binding</keyword>
<dbReference type="VEuPathDB" id="FungiDB:ACLA_070960"/>
<keyword evidence="1" id="KW-0805">Transcription regulation</keyword>
<dbReference type="PANTHER" id="PTHR38791">
    <property type="entry name" value="ZN(II)2CYS6 TRANSCRIPTION FACTOR (EUROFUNG)-RELATED-RELATED"/>
    <property type="match status" value="1"/>
</dbReference>
<name>A1C6P2_ASPCL</name>
<reference evidence="6 7" key="1">
    <citation type="journal article" date="2008" name="PLoS Genet.">
        <title>Genomic islands in the pathogenic filamentous fungus Aspergillus fumigatus.</title>
        <authorList>
            <person name="Fedorova N.D."/>
            <person name="Khaldi N."/>
            <person name="Joardar V.S."/>
            <person name="Maiti R."/>
            <person name="Amedeo P."/>
            <person name="Anderson M.J."/>
            <person name="Crabtree J."/>
            <person name="Silva J.C."/>
            <person name="Badger J.H."/>
            <person name="Albarraq A."/>
            <person name="Angiuoli S."/>
            <person name="Bussey H."/>
            <person name="Bowyer P."/>
            <person name="Cotty P.J."/>
            <person name="Dyer P.S."/>
            <person name="Egan A."/>
            <person name="Galens K."/>
            <person name="Fraser-Liggett C.M."/>
            <person name="Haas B.J."/>
            <person name="Inman J.M."/>
            <person name="Kent R."/>
            <person name="Lemieux S."/>
            <person name="Malavazi I."/>
            <person name="Orvis J."/>
            <person name="Roemer T."/>
            <person name="Ronning C.M."/>
            <person name="Sundaram J.P."/>
            <person name="Sutton G."/>
            <person name="Turner G."/>
            <person name="Venter J.C."/>
            <person name="White O.R."/>
            <person name="Whitty B.R."/>
            <person name="Youngman P."/>
            <person name="Wolfe K.H."/>
            <person name="Goldman G.H."/>
            <person name="Wortman J.R."/>
            <person name="Jiang B."/>
            <person name="Denning D.W."/>
            <person name="Nierman W.C."/>
        </authorList>
    </citation>
    <scope>NUCLEOTIDE SEQUENCE [LARGE SCALE GENOMIC DNA]</scope>
    <source>
        <strain evidence="7">ATCC 1007 / CBS 513.65 / DSM 816 / NCTC 3887 / NRRL 1</strain>
    </source>
</reference>
<evidence type="ECO:0000256" key="2">
    <source>
        <dbReference type="ARBA" id="ARBA00023125"/>
    </source>
</evidence>
<dbReference type="GeneID" id="4707526"/>